<dbReference type="GeneID" id="95988405"/>
<name>A0ABR3PTD1_9TREE</name>
<proteinExistence type="predicted"/>
<sequence>MPGPAPPSTTSQRSRNQKLSVDNEAIVAAGFYTHPVAGRVDLGALVKTACDGVVSYDPEATQRLLQQVTQAPPPPAFDTQIEVTPETSTAAHERLALAEHATSIAVLNFASARNPGGGYLGGARAQEEDVCRSSALYTTLMTPAAAGFYAHHNKVRDTRYSHRVVWSPAVPVYRDSATGALLAKPYAVGFLTSPAPNAGALKKANPAAFATVPALLRERAARVLAVAAAHNVRVIVLGAWGCGVFQCRAEDTASAFAVLLAPGGPFHGVFERVVFAVYDTSKSQDTIGAFRNAFPIGSRTKHS</sequence>
<dbReference type="RefSeq" id="XP_069205640.1">
    <property type="nucleotide sequence ID" value="XM_069355799.1"/>
</dbReference>
<evidence type="ECO:0000259" key="1">
    <source>
        <dbReference type="Pfam" id="PF10021"/>
    </source>
</evidence>
<organism evidence="2 3">
    <name type="scientific">Vanrija albida</name>
    <dbReference type="NCBI Taxonomy" id="181172"/>
    <lineage>
        <taxon>Eukaryota</taxon>
        <taxon>Fungi</taxon>
        <taxon>Dikarya</taxon>
        <taxon>Basidiomycota</taxon>
        <taxon>Agaricomycotina</taxon>
        <taxon>Tremellomycetes</taxon>
        <taxon>Trichosporonales</taxon>
        <taxon>Trichosporonaceae</taxon>
        <taxon>Vanrija</taxon>
    </lineage>
</organism>
<feature type="domain" description="Microbial-type PARG catalytic" evidence="1">
    <location>
        <begin position="24"/>
        <end position="175"/>
    </location>
</feature>
<dbReference type="Proteomes" id="UP001565368">
    <property type="component" value="Unassembled WGS sequence"/>
</dbReference>
<keyword evidence="3" id="KW-1185">Reference proteome</keyword>
<dbReference type="InterPro" id="IPR012664">
    <property type="entry name" value="CHP02452"/>
</dbReference>
<dbReference type="PIRSF" id="PIRSF014899">
    <property type="entry name" value="UCP014899"/>
    <property type="match status" value="1"/>
</dbReference>
<dbReference type="PANTHER" id="PTHR35596:SF1">
    <property type="entry name" value="MICROBIAL-TYPE PARG CATALYTIC DOMAIN-CONTAINING PROTEIN"/>
    <property type="match status" value="1"/>
</dbReference>
<dbReference type="InterPro" id="IPR043472">
    <property type="entry name" value="Macro_dom-like"/>
</dbReference>
<accession>A0ABR3PTD1</accession>
<dbReference type="NCBIfam" id="TIGR02452">
    <property type="entry name" value="TIGR02452 family protein"/>
    <property type="match status" value="1"/>
</dbReference>
<dbReference type="SUPFAM" id="SSF52949">
    <property type="entry name" value="Macro domain-like"/>
    <property type="match status" value="1"/>
</dbReference>
<dbReference type="InterPro" id="IPR019261">
    <property type="entry name" value="PARG_cat_microbial"/>
</dbReference>
<reference evidence="2 3" key="1">
    <citation type="submission" date="2023-08" db="EMBL/GenBank/DDBJ databases">
        <title>Annotated Genome Sequence of Vanrija albida AlHP1.</title>
        <authorList>
            <person name="Herzog R."/>
        </authorList>
    </citation>
    <scope>NUCLEOTIDE SEQUENCE [LARGE SCALE GENOMIC DNA]</scope>
    <source>
        <strain evidence="2 3">AlHP1</strain>
    </source>
</reference>
<gene>
    <name evidence="2" type="ORF">Q8F55_007362</name>
</gene>
<evidence type="ECO:0000313" key="2">
    <source>
        <dbReference type="EMBL" id="KAL1405696.1"/>
    </source>
</evidence>
<dbReference type="PANTHER" id="PTHR35596">
    <property type="entry name" value="DUF2263 DOMAIN-CONTAINING PROTEIN"/>
    <property type="match status" value="1"/>
</dbReference>
<dbReference type="Pfam" id="PF10021">
    <property type="entry name" value="PARG_cat_microb"/>
    <property type="match status" value="1"/>
</dbReference>
<dbReference type="EMBL" id="JBBXJM010000006">
    <property type="protein sequence ID" value="KAL1405696.1"/>
    <property type="molecule type" value="Genomic_DNA"/>
</dbReference>
<comment type="caution">
    <text evidence="2">The sequence shown here is derived from an EMBL/GenBank/DDBJ whole genome shotgun (WGS) entry which is preliminary data.</text>
</comment>
<dbReference type="Gene3D" id="3.40.220.10">
    <property type="entry name" value="Leucine Aminopeptidase, subunit E, domain 1"/>
    <property type="match status" value="1"/>
</dbReference>
<protein>
    <recommendedName>
        <fullName evidence="1">Microbial-type PARG catalytic domain-containing protein</fullName>
    </recommendedName>
</protein>
<evidence type="ECO:0000313" key="3">
    <source>
        <dbReference type="Proteomes" id="UP001565368"/>
    </source>
</evidence>